<dbReference type="Gene3D" id="3.90.20.20">
    <property type="match status" value="1"/>
</dbReference>
<dbReference type="Gene3D" id="2.30.22.10">
    <property type="entry name" value="Head domain of nucleotide exchange factor GrpE"/>
    <property type="match status" value="1"/>
</dbReference>
<evidence type="ECO:0000256" key="2">
    <source>
        <dbReference type="ARBA" id="ARBA00023186"/>
    </source>
</evidence>
<dbReference type="PROSITE" id="PS01071">
    <property type="entry name" value="GRPE"/>
    <property type="match status" value="1"/>
</dbReference>
<dbReference type="InterPro" id="IPR000740">
    <property type="entry name" value="GrpE"/>
</dbReference>
<comment type="caution">
    <text evidence="8">The sequence shown here is derived from an EMBL/GenBank/DDBJ whole genome shotgun (WGS) entry which is preliminary data.</text>
</comment>
<dbReference type="OrthoDB" id="5191115at2"/>
<dbReference type="SUPFAM" id="SSF58014">
    <property type="entry name" value="Coiled-coil domain of nucleotide exchange factor GrpE"/>
    <property type="match status" value="1"/>
</dbReference>
<dbReference type="Proteomes" id="UP000234545">
    <property type="component" value="Unassembled WGS sequence"/>
</dbReference>
<comment type="subunit">
    <text evidence="3">Homodimer.</text>
</comment>
<name>A0A2I1I4K4_9ACTO</name>
<dbReference type="GO" id="GO:0051087">
    <property type="term" value="F:protein-folding chaperone binding"/>
    <property type="evidence" value="ECO:0007669"/>
    <property type="project" value="InterPro"/>
</dbReference>
<gene>
    <name evidence="3 8" type="primary">grpE</name>
    <name evidence="8" type="ORF">CYJ25_06430</name>
</gene>
<dbReference type="GO" id="GO:0005737">
    <property type="term" value="C:cytoplasm"/>
    <property type="evidence" value="ECO:0007669"/>
    <property type="project" value="UniProtKB-SubCell"/>
</dbReference>
<comment type="similarity">
    <text evidence="1 3 5">Belongs to the GrpE family.</text>
</comment>
<dbReference type="SUPFAM" id="SSF51064">
    <property type="entry name" value="Head domain of nucleotide exchange factor GrpE"/>
    <property type="match status" value="1"/>
</dbReference>
<dbReference type="PRINTS" id="PR00773">
    <property type="entry name" value="GRPEPROTEIN"/>
</dbReference>
<organism evidence="8 9">
    <name type="scientific">Schaalia turicensis</name>
    <dbReference type="NCBI Taxonomy" id="131111"/>
    <lineage>
        <taxon>Bacteria</taxon>
        <taxon>Bacillati</taxon>
        <taxon>Actinomycetota</taxon>
        <taxon>Actinomycetes</taxon>
        <taxon>Actinomycetales</taxon>
        <taxon>Actinomycetaceae</taxon>
        <taxon>Schaalia</taxon>
    </lineage>
</organism>
<comment type="function">
    <text evidence="3 4">Participates actively in the response to hyperosmotic and heat shock by preventing the aggregation of stress-denatured proteins, in association with DnaK and GrpE. It is the nucleotide exchange factor for DnaK and may function as a thermosensor. Unfolded proteins bind initially to DnaJ; upon interaction with the DnaJ-bound protein, DnaK hydrolyzes its bound ATP, resulting in the formation of a stable complex. GrpE releases ADP from DnaK; ATP binding to DnaK triggers the release of the substrate protein, thus completing the reaction cycle. Several rounds of ATP-dependent interactions between DnaJ, DnaK and GrpE are required for fully efficient folding.</text>
</comment>
<evidence type="ECO:0000313" key="8">
    <source>
        <dbReference type="EMBL" id="PKY66076.1"/>
    </source>
</evidence>
<dbReference type="PANTHER" id="PTHR21237">
    <property type="entry name" value="GRPE PROTEIN"/>
    <property type="match status" value="1"/>
</dbReference>
<dbReference type="GO" id="GO:0000774">
    <property type="term" value="F:adenyl-nucleotide exchange factor activity"/>
    <property type="evidence" value="ECO:0007669"/>
    <property type="project" value="InterPro"/>
</dbReference>
<dbReference type="RefSeq" id="WP_101628354.1">
    <property type="nucleotide sequence ID" value="NZ_PKKJ01000007.1"/>
</dbReference>
<feature type="compositionally biased region" description="Low complexity" evidence="7">
    <location>
        <begin position="39"/>
        <end position="57"/>
    </location>
</feature>
<feature type="coiled-coil region" evidence="6">
    <location>
        <begin position="79"/>
        <end position="106"/>
    </location>
</feature>
<keyword evidence="6" id="KW-0175">Coiled coil</keyword>
<dbReference type="AlphaFoldDB" id="A0A2I1I4K4"/>
<accession>A0A2I1I4K4</accession>
<reference evidence="8 9" key="1">
    <citation type="submission" date="2017-12" db="EMBL/GenBank/DDBJ databases">
        <title>Phylogenetic diversity of female urinary microbiome.</title>
        <authorList>
            <person name="Thomas-White K."/>
            <person name="Wolfe A.J."/>
        </authorList>
    </citation>
    <scope>NUCLEOTIDE SEQUENCE [LARGE SCALE GENOMIC DNA]</scope>
    <source>
        <strain evidence="8 9">UMB0250</strain>
    </source>
</reference>
<dbReference type="EMBL" id="PKKJ01000007">
    <property type="protein sequence ID" value="PKY66076.1"/>
    <property type="molecule type" value="Genomic_DNA"/>
</dbReference>
<proteinExistence type="inferred from homology"/>
<evidence type="ECO:0000313" key="9">
    <source>
        <dbReference type="Proteomes" id="UP000234545"/>
    </source>
</evidence>
<dbReference type="GO" id="GO:0051082">
    <property type="term" value="F:unfolded protein binding"/>
    <property type="evidence" value="ECO:0007669"/>
    <property type="project" value="TreeGrafter"/>
</dbReference>
<feature type="compositionally biased region" description="Polar residues" evidence="7">
    <location>
        <begin position="1"/>
        <end position="14"/>
    </location>
</feature>
<dbReference type="GO" id="GO:0006457">
    <property type="term" value="P:protein folding"/>
    <property type="evidence" value="ECO:0007669"/>
    <property type="project" value="InterPro"/>
</dbReference>
<dbReference type="HAMAP" id="MF_01151">
    <property type="entry name" value="GrpE"/>
    <property type="match status" value="1"/>
</dbReference>
<keyword evidence="2 3" id="KW-0143">Chaperone</keyword>
<sequence>MSETENQGFQSGPQDHSDAKANDQASQAPVAPSSDEQFAAGAATSASTGETAGEATAQPADEVLTDMSAFEEHVEDSDLANALEKIADLEDQLARAHADLYNLNQEYSNYVRRAKEAASGHRESGQTEVIEALISVLDDIDAARTHGELEDGPFAAIATKLESVLASRFNLERYGATGEEFDPAQHEALLANVNPKVQVATIAQILQPGYRRDEKILRAAKVMVDNPE</sequence>
<comment type="subcellular location">
    <subcellularLocation>
        <location evidence="3">Cytoplasm</location>
    </subcellularLocation>
</comment>
<keyword evidence="3 4" id="KW-0346">Stress response</keyword>
<evidence type="ECO:0000256" key="4">
    <source>
        <dbReference type="RuleBase" id="RU000639"/>
    </source>
</evidence>
<dbReference type="InterPro" id="IPR009012">
    <property type="entry name" value="GrpE_head"/>
</dbReference>
<dbReference type="Pfam" id="PF01025">
    <property type="entry name" value="GrpE"/>
    <property type="match status" value="1"/>
</dbReference>
<keyword evidence="3" id="KW-0963">Cytoplasm</keyword>
<dbReference type="InterPro" id="IPR013805">
    <property type="entry name" value="GrpE_CC"/>
</dbReference>
<dbReference type="GO" id="GO:0042803">
    <property type="term" value="F:protein homodimerization activity"/>
    <property type="evidence" value="ECO:0007669"/>
    <property type="project" value="InterPro"/>
</dbReference>
<evidence type="ECO:0000256" key="1">
    <source>
        <dbReference type="ARBA" id="ARBA00009054"/>
    </source>
</evidence>
<evidence type="ECO:0000256" key="3">
    <source>
        <dbReference type="HAMAP-Rule" id="MF_01151"/>
    </source>
</evidence>
<evidence type="ECO:0000256" key="6">
    <source>
        <dbReference type="SAM" id="Coils"/>
    </source>
</evidence>
<evidence type="ECO:0000256" key="5">
    <source>
        <dbReference type="RuleBase" id="RU004478"/>
    </source>
</evidence>
<dbReference type="PANTHER" id="PTHR21237:SF23">
    <property type="entry name" value="GRPE PROTEIN HOMOLOG, MITOCHONDRIAL"/>
    <property type="match status" value="1"/>
</dbReference>
<evidence type="ECO:0000256" key="7">
    <source>
        <dbReference type="SAM" id="MobiDB-lite"/>
    </source>
</evidence>
<protein>
    <recommendedName>
        <fullName evidence="3 4">Protein GrpE</fullName>
    </recommendedName>
    <alternativeName>
        <fullName evidence="3">HSP-70 cofactor</fullName>
    </alternativeName>
</protein>
<feature type="region of interest" description="Disordered" evidence="7">
    <location>
        <begin position="1"/>
        <end position="72"/>
    </location>
</feature>